<dbReference type="PANTHER" id="PTHR30474:SF1">
    <property type="entry name" value="PEPTIDOGLYCAN GLYCOSYLTRANSFERASE MRDB"/>
    <property type="match status" value="1"/>
</dbReference>
<accession>A0A2G9XE84</accession>
<name>A0A2G9XE84_UNCKA</name>
<protein>
    <submittedName>
        <fullName evidence="7">Rod shape-determining protein RodA</fullName>
    </submittedName>
</protein>
<evidence type="ECO:0000313" key="7">
    <source>
        <dbReference type="EMBL" id="PIP04803.1"/>
    </source>
</evidence>
<dbReference type="GO" id="GO:0008360">
    <property type="term" value="P:regulation of cell shape"/>
    <property type="evidence" value="ECO:0007669"/>
    <property type="project" value="UniProtKB-KW"/>
</dbReference>
<keyword evidence="5 6" id="KW-0472">Membrane</keyword>
<sequence length="358" mass="40213">MKFSKFNGFDFFFLLFSLVIFSFGSFAILSTSLTIFQSQLIFFVLGIFLYFLVCLSDIESLKTPIFIFLAYFLSLLMLFGLSIFGESIRNSVRWYNFGLFNFQPSEMVKLVEILVLAKLLTLGNGRYLSLKKIILSFLVIVPFIVLIAKQPDLGSALVIMGIWFFMILYSGVNPRQILLFILAISLLSYPMWNFLRSYQKQRVVSFVNPYADPLGSGYNVIQSMIAVGSGEIFGRGFGRGTQSHLRFLPEYRTDFIFAAFSEEWGFLGSAILVTFYFGLLYKILAIAHASKSGFFAMASVGVFSLLFIQCVVNMGMNLGILPVTGITLPLVSYGGSSLLTTFVMLGFIQAVAIKNKLW</sequence>
<dbReference type="PROSITE" id="PS00428">
    <property type="entry name" value="FTSW_RODA_SPOVE"/>
    <property type="match status" value="1"/>
</dbReference>
<comment type="caution">
    <text evidence="7">The sequence shown here is derived from an EMBL/GenBank/DDBJ whole genome shotgun (WGS) entry which is preliminary data.</text>
</comment>
<dbReference type="GO" id="GO:0015648">
    <property type="term" value="F:lipid-linked peptidoglycan transporter activity"/>
    <property type="evidence" value="ECO:0007669"/>
    <property type="project" value="TreeGrafter"/>
</dbReference>
<feature type="transmembrane region" description="Helical" evidence="6">
    <location>
        <begin position="293"/>
        <end position="318"/>
    </location>
</feature>
<keyword evidence="3" id="KW-0133">Cell shape</keyword>
<reference evidence="7 8" key="1">
    <citation type="submission" date="2017-09" db="EMBL/GenBank/DDBJ databases">
        <title>Depth-based differentiation of microbial function through sediment-hosted aquifers and enrichment of novel symbionts in the deep terrestrial subsurface.</title>
        <authorList>
            <person name="Probst A.J."/>
            <person name="Ladd B."/>
            <person name="Jarett J.K."/>
            <person name="Geller-Mcgrath D.E."/>
            <person name="Sieber C.M."/>
            <person name="Emerson J.B."/>
            <person name="Anantharaman K."/>
            <person name="Thomas B.C."/>
            <person name="Malmstrom R."/>
            <person name="Stieglmeier M."/>
            <person name="Klingl A."/>
            <person name="Woyke T."/>
            <person name="Ryan C.M."/>
            <person name="Banfield J.F."/>
        </authorList>
    </citation>
    <scope>NUCLEOTIDE SEQUENCE [LARGE SCALE GENOMIC DNA]</scope>
    <source>
        <strain evidence="7">CG23_combo_of_CG06-09_8_20_14_all_40_14</strain>
    </source>
</reference>
<keyword evidence="4 6" id="KW-1133">Transmembrane helix</keyword>
<keyword evidence="2 6" id="KW-0812">Transmembrane</keyword>
<dbReference type="AlphaFoldDB" id="A0A2G9XE84"/>
<dbReference type="InterPro" id="IPR018365">
    <property type="entry name" value="Cell_cycle_FtsW-rel_CS"/>
</dbReference>
<dbReference type="Proteomes" id="UP000231388">
    <property type="component" value="Unassembled WGS sequence"/>
</dbReference>
<feature type="transmembrane region" description="Helical" evidence="6">
    <location>
        <begin position="129"/>
        <end position="147"/>
    </location>
</feature>
<dbReference type="GO" id="GO:0005886">
    <property type="term" value="C:plasma membrane"/>
    <property type="evidence" value="ECO:0007669"/>
    <property type="project" value="TreeGrafter"/>
</dbReference>
<evidence type="ECO:0000256" key="1">
    <source>
        <dbReference type="ARBA" id="ARBA00004141"/>
    </source>
</evidence>
<evidence type="ECO:0000256" key="3">
    <source>
        <dbReference type="ARBA" id="ARBA00022960"/>
    </source>
</evidence>
<feature type="transmembrane region" description="Helical" evidence="6">
    <location>
        <begin position="153"/>
        <end position="170"/>
    </location>
</feature>
<organism evidence="7 8">
    <name type="scientific">candidate division WWE3 bacterium CG23_combo_of_CG06-09_8_20_14_all_40_14</name>
    <dbReference type="NCBI Taxonomy" id="1975095"/>
    <lineage>
        <taxon>Bacteria</taxon>
        <taxon>Katanobacteria</taxon>
    </lineage>
</organism>
<dbReference type="Pfam" id="PF01098">
    <property type="entry name" value="FTSW_RODA_SPOVE"/>
    <property type="match status" value="1"/>
</dbReference>
<evidence type="ECO:0000256" key="4">
    <source>
        <dbReference type="ARBA" id="ARBA00022989"/>
    </source>
</evidence>
<feature type="transmembrane region" description="Helical" evidence="6">
    <location>
        <begin position="330"/>
        <end position="353"/>
    </location>
</feature>
<comment type="subcellular location">
    <subcellularLocation>
        <location evidence="1">Membrane</location>
        <topology evidence="1">Multi-pass membrane protein</topology>
    </subcellularLocation>
</comment>
<feature type="transmembrane region" description="Helical" evidence="6">
    <location>
        <begin position="35"/>
        <end position="53"/>
    </location>
</feature>
<feature type="transmembrane region" description="Helical" evidence="6">
    <location>
        <begin position="65"/>
        <end position="85"/>
    </location>
</feature>
<dbReference type="GO" id="GO:0032153">
    <property type="term" value="C:cell division site"/>
    <property type="evidence" value="ECO:0007669"/>
    <property type="project" value="TreeGrafter"/>
</dbReference>
<dbReference type="PANTHER" id="PTHR30474">
    <property type="entry name" value="CELL CYCLE PROTEIN"/>
    <property type="match status" value="1"/>
</dbReference>
<evidence type="ECO:0000256" key="2">
    <source>
        <dbReference type="ARBA" id="ARBA00022692"/>
    </source>
</evidence>
<proteinExistence type="predicted"/>
<feature type="transmembrane region" description="Helical" evidence="6">
    <location>
        <begin position="177"/>
        <end position="195"/>
    </location>
</feature>
<dbReference type="EMBL" id="PCQY01000006">
    <property type="protein sequence ID" value="PIP04803.1"/>
    <property type="molecule type" value="Genomic_DNA"/>
</dbReference>
<evidence type="ECO:0000256" key="6">
    <source>
        <dbReference type="SAM" id="Phobius"/>
    </source>
</evidence>
<evidence type="ECO:0000313" key="8">
    <source>
        <dbReference type="Proteomes" id="UP000231388"/>
    </source>
</evidence>
<feature type="transmembrane region" description="Helical" evidence="6">
    <location>
        <begin position="264"/>
        <end position="281"/>
    </location>
</feature>
<feature type="transmembrane region" description="Helical" evidence="6">
    <location>
        <begin position="12"/>
        <end position="29"/>
    </location>
</feature>
<dbReference type="InterPro" id="IPR001182">
    <property type="entry name" value="FtsW/RodA"/>
</dbReference>
<evidence type="ECO:0000256" key="5">
    <source>
        <dbReference type="ARBA" id="ARBA00023136"/>
    </source>
</evidence>
<dbReference type="GO" id="GO:0051301">
    <property type="term" value="P:cell division"/>
    <property type="evidence" value="ECO:0007669"/>
    <property type="project" value="InterPro"/>
</dbReference>
<gene>
    <name evidence="7" type="ORF">COX53_00375</name>
</gene>